<comment type="caution">
    <text evidence="1">The sequence shown here is derived from an EMBL/GenBank/DDBJ whole genome shotgun (WGS) entry which is preliminary data.</text>
</comment>
<name>A0A6L6Q387_9BURK</name>
<dbReference type="AlphaFoldDB" id="A0A6L6Q387"/>
<keyword evidence="2" id="KW-1185">Reference proteome</keyword>
<dbReference type="EMBL" id="WNLA01000012">
    <property type="protein sequence ID" value="MTW03956.1"/>
    <property type="molecule type" value="Genomic_DNA"/>
</dbReference>
<accession>A0A6L6Q387</accession>
<evidence type="ECO:0000313" key="1">
    <source>
        <dbReference type="EMBL" id="MTW03956.1"/>
    </source>
</evidence>
<dbReference type="RefSeq" id="WP_155440308.1">
    <property type="nucleotide sequence ID" value="NZ_WNLA01000012.1"/>
</dbReference>
<gene>
    <name evidence="1" type="ORF">GM668_17895</name>
</gene>
<protein>
    <submittedName>
        <fullName evidence="1">Uncharacterized protein</fullName>
    </submittedName>
</protein>
<dbReference type="Proteomes" id="UP000484015">
    <property type="component" value="Unassembled WGS sequence"/>
</dbReference>
<evidence type="ECO:0000313" key="2">
    <source>
        <dbReference type="Proteomes" id="UP000484015"/>
    </source>
</evidence>
<sequence>METMRAYWHDCGVGPGSDAPVDVTLIQAKNIWSDCSPVEGNFLGLIDSLGRTIQFCFTDGVPDHMEDARHLKIVLLDFPIPEKSGSYSRQVSIGEVHKLIDLAFNAAADHLSFPGVNFVPW</sequence>
<reference evidence="1 2" key="1">
    <citation type="submission" date="2019-11" db="EMBL/GenBank/DDBJ databases">
        <title>Type strains purchased from KCTC, JCM and DSMZ.</title>
        <authorList>
            <person name="Lu H."/>
        </authorList>
    </citation>
    <scope>NUCLEOTIDE SEQUENCE [LARGE SCALE GENOMIC DNA]</scope>
    <source>
        <strain evidence="1 2">KCTC 42409</strain>
    </source>
</reference>
<proteinExistence type="predicted"/>
<organism evidence="1 2">
    <name type="scientific">Pseudoduganella ginsengisoli</name>
    <dbReference type="NCBI Taxonomy" id="1462440"/>
    <lineage>
        <taxon>Bacteria</taxon>
        <taxon>Pseudomonadati</taxon>
        <taxon>Pseudomonadota</taxon>
        <taxon>Betaproteobacteria</taxon>
        <taxon>Burkholderiales</taxon>
        <taxon>Oxalobacteraceae</taxon>
        <taxon>Telluria group</taxon>
        <taxon>Pseudoduganella</taxon>
    </lineage>
</organism>
<dbReference type="OrthoDB" id="3647650at2"/>